<name>A0A0F9FVZ5_9ZZZZ</name>
<reference evidence="3" key="1">
    <citation type="journal article" date="2015" name="Nature">
        <title>Complex archaea that bridge the gap between prokaryotes and eukaryotes.</title>
        <authorList>
            <person name="Spang A."/>
            <person name="Saw J.H."/>
            <person name="Jorgensen S.L."/>
            <person name="Zaremba-Niedzwiedzka K."/>
            <person name="Martijn J."/>
            <person name="Lind A.E."/>
            <person name="van Eijk R."/>
            <person name="Schleper C."/>
            <person name="Guy L."/>
            <person name="Ettema T.J."/>
        </authorList>
    </citation>
    <scope>NUCLEOTIDE SEQUENCE</scope>
</reference>
<dbReference type="GO" id="GO:0015074">
    <property type="term" value="P:DNA integration"/>
    <property type="evidence" value="ECO:0007669"/>
    <property type="project" value="InterPro"/>
</dbReference>
<dbReference type="AlphaFoldDB" id="A0A0F9FVZ5"/>
<dbReference type="GO" id="GO:0003677">
    <property type="term" value="F:DNA binding"/>
    <property type="evidence" value="ECO:0007669"/>
    <property type="project" value="InterPro"/>
</dbReference>
<feature type="domain" description="Tyr recombinase" evidence="2">
    <location>
        <begin position="4"/>
        <end position="161"/>
    </location>
</feature>
<dbReference type="Pfam" id="PF00589">
    <property type="entry name" value="Phage_integrase"/>
    <property type="match status" value="2"/>
</dbReference>
<dbReference type="GO" id="GO:0006310">
    <property type="term" value="P:DNA recombination"/>
    <property type="evidence" value="ECO:0007669"/>
    <property type="project" value="UniProtKB-KW"/>
</dbReference>
<dbReference type="InterPro" id="IPR050090">
    <property type="entry name" value="Tyrosine_recombinase_XerCD"/>
</dbReference>
<dbReference type="PANTHER" id="PTHR30349:SF64">
    <property type="entry name" value="PROPHAGE INTEGRASE INTD-RELATED"/>
    <property type="match status" value="1"/>
</dbReference>
<dbReference type="InterPro" id="IPR011010">
    <property type="entry name" value="DNA_brk_join_enz"/>
</dbReference>
<protein>
    <recommendedName>
        <fullName evidence="2">Tyr recombinase domain-containing protein</fullName>
    </recommendedName>
</protein>
<evidence type="ECO:0000259" key="2">
    <source>
        <dbReference type="PROSITE" id="PS51898"/>
    </source>
</evidence>
<proteinExistence type="predicted"/>
<sequence length="162" mass="18532">MGRKIPETIIEVELLDILKATNNNNDRLAFALGFYEAMRISEITSLKPENIDSGQRLIRIKQAKGSKDRNIPIAPEVMKALKYLPIKTGIRALQIAFKKKAKEVLGKDLHFHCLRHSGASHYINKKNWDLRSLQVFLGHSKIETTEIYVHVSPENLIDKMWG</sequence>
<dbReference type="SUPFAM" id="SSF56349">
    <property type="entry name" value="DNA breaking-rejoining enzymes"/>
    <property type="match status" value="1"/>
</dbReference>
<organism evidence="3">
    <name type="scientific">marine sediment metagenome</name>
    <dbReference type="NCBI Taxonomy" id="412755"/>
    <lineage>
        <taxon>unclassified sequences</taxon>
        <taxon>metagenomes</taxon>
        <taxon>ecological metagenomes</taxon>
    </lineage>
</organism>
<evidence type="ECO:0000256" key="1">
    <source>
        <dbReference type="ARBA" id="ARBA00023172"/>
    </source>
</evidence>
<gene>
    <name evidence="3" type="ORF">LCGC14_2256850</name>
</gene>
<dbReference type="PROSITE" id="PS51898">
    <property type="entry name" value="TYR_RECOMBINASE"/>
    <property type="match status" value="1"/>
</dbReference>
<evidence type="ECO:0000313" key="3">
    <source>
        <dbReference type="EMBL" id="KKL55292.1"/>
    </source>
</evidence>
<dbReference type="InterPro" id="IPR013762">
    <property type="entry name" value="Integrase-like_cat_sf"/>
</dbReference>
<dbReference type="EMBL" id="LAZR01030889">
    <property type="protein sequence ID" value="KKL55292.1"/>
    <property type="molecule type" value="Genomic_DNA"/>
</dbReference>
<comment type="caution">
    <text evidence="3">The sequence shown here is derived from an EMBL/GenBank/DDBJ whole genome shotgun (WGS) entry which is preliminary data.</text>
</comment>
<accession>A0A0F9FVZ5</accession>
<dbReference type="InterPro" id="IPR002104">
    <property type="entry name" value="Integrase_catalytic"/>
</dbReference>
<dbReference type="PANTHER" id="PTHR30349">
    <property type="entry name" value="PHAGE INTEGRASE-RELATED"/>
    <property type="match status" value="1"/>
</dbReference>
<keyword evidence="1" id="KW-0233">DNA recombination</keyword>
<dbReference type="Gene3D" id="1.10.443.10">
    <property type="entry name" value="Intergrase catalytic core"/>
    <property type="match status" value="1"/>
</dbReference>